<dbReference type="PANTHER" id="PTHR43861">
    <property type="entry name" value="TRANS-ACONITATE 2-METHYLTRANSFERASE-RELATED"/>
    <property type="match status" value="1"/>
</dbReference>
<accession>A0A6C0AH04</accession>
<dbReference type="CDD" id="cd02440">
    <property type="entry name" value="AdoMet_MTases"/>
    <property type="match status" value="1"/>
</dbReference>
<dbReference type="SUPFAM" id="SSF53335">
    <property type="entry name" value="S-adenosyl-L-methionine-dependent methyltransferases"/>
    <property type="match status" value="1"/>
</dbReference>
<proteinExistence type="predicted"/>
<dbReference type="GO" id="GO:0008757">
    <property type="term" value="F:S-adenosylmethionine-dependent methyltransferase activity"/>
    <property type="evidence" value="ECO:0007669"/>
    <property type="project" value="InterPro"/>
</dbReference>
<evidence type="ECO:0000259" key="1">
    <source>
        <dbReference type="Pfam" id="PF08241"/>
    </source>
</evidence>
<dbReference type="EMBL" id="MN740625">
    <property type="protein sequence ID" value="QHS79059.1"/>
    <property type="molecule type" value="Genomic_DNA"/>
</dbReference>
<name>A0A6C0AH04_9ZZZZ</name>
<feature type="domain" description="Methyltransferase type 11" evidence="1">
    <location>
        <begin position="70"/>
        <end position="162"/>
    </location>
</feature>
<dbReference type="Pfam" id="PF08241">
    <property type="entry name" value="Methyltransf_11"/>
    <property type="match status" value="1"/>
</dbReference>
<dbReference type="InterPro" id="IPR029063">
    <property type="entry name" value="SAM-dependent_MTases_sf"/>
</dbReference>
<protein>
    <recommendedName>
        <fullName evidence="1">Methyltransferase type 11 domain-containing protein</fullName>
    </recommendedName>
</protein>
<evidence type="ECO:0000313" key="2">
    <source>
        <dbReference type="EMBL" id="QHS79059.1"/>
    </source>
</evidence>
<organism evidence="2">
    <name type="scientific">viral metagenome</name>
    <dbReference type="NCBI Taxonomy" id="1070528"/>
    <lineage>
        <taxon>unclassified sequences</taxon>
        <taxon>metagenomes</taxon>
        <taxon>organismal metagenomes</taxon>
    </lineage>
</organism>
<dbReference type="Gene3D" id="3.40.50.150">
    <property type="entry name" value="Vaccinia Virus protein VP39"/>
    <property type="match status" value="1"/>
</dbReference>
<sequence>MIQTLVLIGVILAILATFSRKKYTSNQVTYLPAYTSSHVEDYDTITYDSIRTNAELACFASTLSTHSKVLDVGSGTGHHVHALHQKGVQAIGIDKSTEMVLNSKKKYPHIYIQGDALNMSTFPSESFSHITCFYYTLYYLKHKNTFFQNAYHWLTPGGFLVLHVSKKWDYGSTLTGTLHYTSTHTNRTHRECITKKGTTKCYEHIIYMESEERIVEMAKRAGFIVQSIYPYVLPYKYQNVYVFRRV</sequence>
<reference evidence="2" key="1">
    <citation type="journal article" date="2020" name="Nature">
        <title>Giant virus diversity and host interactions through global metagenomics.</title>
        <authorList>
            <person name="Schulz F."/>
            <person name="Roux S."/>
            <person name="Paez-Espino D."/>
            <person name="Jungbluth S."/>
            <person name="Walsh D.A."/>
            <person name="Denef V.J."/>
            <person name="McMahon K.D."/>
            <person name="Konstantinidis K.T."/>
            <person name="Eloe-Fadrosh E.A."/>
            <person name="Kyrpides N.C."/>
            <person name="Woyke T."/>
        </authorList>
    </citation>
    <scope>NUCLEOTIDE SEQUENCE</scope>
    <source>
        <strain evidence="2">GVMAG-S-1035118-87</strain>
    </source>
</reference>
<dbReference type="InterPro" id="IPR013216">
    <property type="entry name" value="Methyltransf_11"/>
</dbReference>
<dbReference type="AlphaFoldDB" id="A0A6C0AH04"/>